<reference evidence="8 9" key="1">
    <citation type="submission" date="2017-10" db="EMBL/GenBank/DDBJ databases">
        <title>Comparative genomics between pathogenic Norcardia.</title>
        <authorList>
            <person name="Zeng L."/>
        </authorList>
    </citation>
    <scope>NUCLEOTIDE SEQUENCE [LARGE SCALE GENOMIC DNA]</scope>
    <source>
        <strain evidence="8 9">NC_YFY_NT001</strain>
    </source>
</reference>
<evidence type="ECO:0000313" key="8">
    <source>
        <dbReference type="EMBL" id="ATL71647.1"/>
    </source>
</evidence>
<dbReference type="EC" id="4.1.3.27" evidence="1"/>
<name>A0A291RWG0_9NOCA</name>
<comment type="catalytic activity">
    <reaction evidence="4">
        <text>chorismate + L-glutamine = anthranilate + pyruvate + L-glutamate + H(+)</text>
        <dbReference type="Rhea" id="RHEA:21732"/>
        <dbReference type="ChEBI" id="CHEBI:15361"/>
        <dbReference type="ChEBI" id="CHEBI:15378"/>
        <dbReference type="ChEBI" id="CHEBI:16567"/>
        <dbReference type="ChEBI" id="CHEBI:29748"/>
        <dbReference type="ChEBI" id="CHEBI:29985"/>
        <dbReference type="ChEBI" id="CHEBI:58359"/>
        <dbReference type="EC" id="4.1.3.27"/>
    </reaction>
</comment>
<dbReference type="GO" id="GO:0004049">
    <property type="term" value="F:anthranilate synthase activity"/>
    <property type="evidence" value="ECO:0007669"/>
    <property type="project" value="UniProtKB-EC"/>
</dbReference>
<dbReference type="SUPFAM" id="SSF52317">
    <property type="entry name" value="Class I glutamine amidotransferase-like"/>
    <property type="match status" value="1"/>
</dbReference>
<dbReference type="PRINTS" id="PR00099">
    <property type="entry name" value="CPSGATASE"/>
</dbReference>
<feature type="region of interest" description="Disordered" evidence="5">
    <location>
        <begin position="631"/>
        <end position="651"/>
    </location>
</feature>
<dbReference type="Pfam" id="PF00425">
    <property type="entry name" value="Chorismate_bind"/>
    <property type="match status" value="1"/>
</dbReference>
<dbReference type="InterPro" id="IPR019999">
    <property type="entry name" value="Anth_synth_I-like"/>
</dbReference>
<dbReference type="EMBL" id="CP023778">
    <property type="protein sequence ID" value="ATL71647.1"/>
    <property type="molecule type" value="Genomic_DNA"/>
</dbReference>
<evidence type="ECO:0000256" key="3">
    <source>
        <dbReference type="ARBA" id="ARBA00023239"/>
    </source>
</evidence>
<dbReference type="Gene3D" id="3.60.120.10">
    <property type="entry name" value="Anthranilate synthase"/>
    <property type="match status" value="1"/>
</dbReference>
<evidence type="ECO:0000259" key="7">
    <source>
        <dbReference type="Pfam" id="PF00425"/>
    </source>
</evidence>
<dbReference type="PANTHER" id="PTHR11236">
    <property type="entry name" value="AMINOBENZOATE/ANTHRANILATE SYNTHASE"/>
    <property type="match status" value="1"/>
</dbReference>
<protein>
    <recommendedName>
        <fullName evidence="1">anthranilate synthase</fullName>
        <ecNumber evidence="1">4.1.3.27</ecNumber>
    </recommendedName>
</protein>
<dbReference type="InterPro" id="IPR017926">
    <property type="entry name" value="GATASE"/>
</dbReference>
<dbReference type="PROSITE" id="PS51273">
    <property type="entry name" value="GATASE_TYPE_1"/>
    <property type="match status" value="1"/>
</dbReference>
<dbReference type="Gene3D" id="3.40.50.880">
    <property type="match status" value="1"/>
</dbReference>
<evidence type="ECO:0000259" key="6">
    <source>
        <dbReference type="Pfam" id="PF00117"/>
    </source>
</evidence>
<dbReference type="AlphaFoldDB" id="A0A291RWG0"/>
<dbReference type="PANTHER" id="PTHR11236:SF49">
    <property type="entry name" value="ANTHRANILATE SYNTHASE COMPONENT 1"/>
    <property type="match status" value="1"/>
</dbReference>
<dbReference type="PRINTS" id="PR00097">
    <property type="entry name" value="ANTSNTHASEII"/>
</dbReference>
<organism evidence="8 9">
    <name type="scientific">Nocardia terpenica</name>
    <dbReference type="NCBI Taxonomy" id="455432"/>
    <lineage>
        <taxon>Bacteria</taxon>
        <taxon>Bacillati</taxon>
        <taxon>Actinomycetota</taxon>
        <taxon>Actinomycetes</taxon>
        <taxon>Mycobacteriales</taxon>
        <taxon>Nocardiaceae</taxon>
        <taxon>Nocardia</taxon>
    </lineage>
</organism>
<accession>A0A291RWG0</accession>
<dbReference type="GO" id="GO:0000162">
    <property type="term" value="P:L-tryptophan biosynthetic process"/>
    <property type="evidence" value="ECO:0007669"/>
    <property type="project" value="TreeGrafter"/>
</dbReference>
<evidence type="ECO:0000256" key="5">
    <source>
        <dbReference type="SAM" id="MobiDB-lite"/>
    </source>
</evidence>
<dbReference type="InterPro" id="IPR006221">
    <property type="entry name" value="TrpG/PapA_dom"/>
</dbReference>
<feature type="compositionally biased region" description="Low complexity" evidence="5">
    <location>
        <begin position="632"/>
        <end position="643"/>
    </location>
</feature>
<gene>
    <name evidence="8" type="ORF">CRH09_09655</name>
</gene>
<sequence>MLRAALCSDDPPPFALLHRPEQHGEQFELLIGSVHFPTGLDALEAEVADCAPGAEQVLALLPFRLIGERGYTCTDDRAPLVALRVNARALILRNTIMRTLPADAPIVTGGKFDLADEQYADMVRRVIADEIGQGTGANFVLRRNWSGQFSGWSVGRGLALFRQLILNEPSAYWSFYVYTGDNTFIGATPERHVSLRNGVVTMNPISGTYRHSQGPKLAEAMKFLGDKKEIDELFMVLDEELKMLGRLCPTGGCVRGPYLKQMASVSHTEYVIEGSTECGVADVLRETMWAPTVVGSPIESACRVVEQYEQAGRGYYSGAIVLAGRETGGTPTLDSAILIRTAEISARGEARFGVGATLVRHSDPAAEVEETWAKAQALLRAFGAPGHGAGLHRPPAERPLQLAEDPEIRRVLRARNAAAGQFWFSAPGTRELHVTGLAGRRLLVVDAEDTFTAMGRSMLAALGLRVDVRRFDEPYTVGDYDIVVVGPGPGDPRDRRHPRIAHIHDLVEFLLDAQIPLLAVCLGHQILCSALGMTVFRKSTPHQGIQRTITYLNRKETVGFYNTYAASWPNETPLADRLDRPVEVFRDSSTGEVFGLRGPHFASMQFHPASILTHNGLTLLGETISGVLNDESSTATNASGSGAPVLERGNR</sequence>
<dbReference type="Proteomes" id="UP000221961">
    <property type="component" value="Chromosome"/>
</dbReference>
<feature type="domain" description="Chorismate-utilising enzyme C-terminal" evidence="7">
    <location>
        <begin position="116"/>
        <end position="374"/>
    </location>
</feature>
<dbReference type="Pfam" id="PF00117">
    <property type="entry name" value="GATase"/>
    <property type="match status" value="1"/>
</dbReference>
<evidence type="ECO:0000256" key="1">
    <source>
        <dbReference type="ARBA" id="ARBA00012266"/>
    </source>
</evidence>
<dbReference type="InterPro" id="IPR005801">
    <property type="entry name" value="ADC_synthase"/>
</dbReference>
<proteinExistence type="predicted"/>
<feature type="domain" description="Glutamine amidotransferase" evidence="6">
    <location>
        <begin position="443"/>
        <end position="620"/>
    </location>
</feature>
<dbReference type="PRINTS" id="PR00096">
    <property type="entry name" value="GATASE"/>
</dbReference>
<evidence type="ECO:0000313" key="9">
    <source>
        <dbReference type="Proteomes" id="UP000221961"/>
    </source>
</evidence>
<dbReference type="InterPro" id="IPR029062">
    <property type="entry name" value="Class_I_gatase-like"/>
</dbReference>
<evidence type="ECO:0000256" key="2">
    <source>
        <dbReference type="ARBA" id="ARBA00022962"/>
    </source>
</evidence>
<evidence type="ECO:0000256" key="4">
    <source>
        <dbReference type="ARBA" id="ARBA00047683"/>
    </source>
</evidence>
<keyword evidence="3" id="KW-0456">Lyase</keyword>
<dbReference type="SUPFAM" id="SSF56322">
    <property type="entry name" value="ADC synthase"/>
    <property type="match status" value="1"/>
</dbReference>
<dbReference type="InterPro" id="IPR015890">
    <property type="entry name" value="Chorismate_C"/>
</dbReference>
<dbReference type="CDD" id="cd01743">
    <property type="entry name" value="GATase1_Anthranilate_Synthase"/>
    <property type="match status" value="1"/>
</dbReference>
<keyword evidence="2" id="KW-0315">Glutamine amidotransferase</keyword>
<dbReference type="KEGG" id="ntp:CRH09_09655"/>